<dbReference type="SUPFAM" id="SSF53822">
    <property type="entry name" value="Periplasmic binding protein-like I"/>
    <property type="match status" value="1"/>
</dbReference>
<keyword evidence="4" id="KW-0029">Amino-acid transport</keyword>
<feature type="signal peptide" evidence="5">
    <location>
        <begin position="1"/>
        <end position="26"/>
    </location>
</feature>
<comment type="similarity">
    <text evidence="1">Belongs to the leucine-binding protein family.</text>
</comment>
<dbReference type="AlphaFoldDB" id="A0A7C5AM33"/>
<dbReference type="PRINTS" id="PR00337">
    <property type="entry name" value="LEUILEVALBP"/>
</dbReference>
<dbReference type="InterPro" id="IPR000709">
    <property type="entry name" value="Leu_Ile_Val-bd"/>
</dbReference>
<feature type="chain" id="PRO_5027900266" evidence="5">
    <location>
        <begin position="27"/>
        <end position="380"/>
    </location>
</feature>
<dbReference type="InterPro" id="IPR028082">
    <property type="entry name" value="Peripla_BP_I"/>
</dbReference>
<dbReference type="PANTHER" id="PTHR30483">
    <property type="entry name" value="LEUCINE-SPECIFIC-BINDING PROTEIN"/>
    <property type="match status" value="1"/>
</dbReference>
<dbReference type="CDD" id="cd06347">
    <property type="entry name" value="PBP1_ABC_LivK_ligand_binding-like"/>
    <property type="match status" value="1"/>
</dbReference>
<keyword evidence="3 5" id="KW-0732">Signal</keyword>
<reference evidence="7" key="1">
    <citation type="journal article" date="2020" name="mSystems">
        <title>Genome- and Community-Level Interaction Insights into Carbon Utilization and Element Cycling Functions of Hydrothermarchaeota in Hydrothermal Sediment.</title>
        <authorList>
            <person name="Zhou Z."/>
            <person name="Liu Y."/>
            <person name="Xu W."/>
            <person name="Pan J."/>
            <person name="Luo Z.H."/>
            <person name="Li M."/>
        </authorList>
    </citation>
    <scope>NUCLEOTIDE SEQUENCE [LARGE SCALE GENOMIC DNA]</scope>
    <source>
        <strain evidence="7">SpSt-853</strain>
    </source>
</reference>
<dbReference type="EMBL" id="DTKJ01000053">
    <property type="protein sequence ID" value="HGZ12027.1"/>
    <property type="molecule type" value="Genomic_DNA"/>
</dbReference>
<accession>A0A7C5AM33</accession>
<evidence type="ECO:0000256" key="5">
    <source>
        <dbReference type="SAM" id="SignalP"/>
    </source>
</evidence>
<name>A0A7C5AM33_9BACT</name>
<evidence type="ECO:0000256" key="2">
    <source>
        <dbReference type="ARBA" id="ARBA00022448"/>
    </source>
</evidence>
<organism evidence="7">
    <name type="scientific">Desulfobacca acetoxidans</name>
    <dbReference type="NCBI Taxonomy" id="60893"/>
    <lineage>
        <taxon>Bacteria</taxon>
        <taxon>Pseudomonadati</taxon>
        <taxon>Thermodesulfobacteriota</taxon>
        <taxon>Desulfobaccia</taxon>
        <taxon>Desulfobaccales</taxon>
        <taxon>Desulfobaccaceae</taxon>
        <taxon>Desulfobacca</taxon>
    </lineage>
</organism>
<proteinExistence type="inferred from homology"/>
<dbReference type="InterPro" id="IPR051010">
    <property type="entry name" value="BCAA_transport"/>
</dbReference>
<keyword evidence="2" id="KW-0813">Transport</keyword>
<evidence type="ECO:0000313" key="7">
    <source>
        <dbReference type="EMBL" id="HGZ12027.1"/>
    </source>
</evidence>
<dbReference type="InterPro" id="IPR028081">
    <property type="entry name" value="Leu-bd"/>
</dbReference>
<protein>
    <submittedName>
        <fullName evidence="7">ABC transporter substrate-binding protein</fullName>
    </submittedName>
</protein>
<dbReference type="Gene3D" id="3.40.50.2300">
    <property type="match status" value="2"/>
</dbReference>
<dbReference type="Pfam" id="PF13458">
    <property type="entry name" value="Peripla_BP_6"/>
    <property type="match status" value="1"/>
</dbReference>
<gene>
    <name evidence="7" type="ORF">ENW48_07390</name>
</gene>
<dbReference type="GO" id="GO:0006865">
    <property type="term" value="P:amino acid transport"/>
    <property type="evidence" value="ECO:0007669"/>
    <property type="project" value="UniProtKB-KW"/>
</dbReference>
<comment type="caution">
    <text evidence="7">The sequence shown here is derived from an EMBL/GenBank/DDBJ whole genome shotgun (WGS) entry which is preliminary data.</text>
</comment>
<dbReference type="PANTHER" id="PTHR30483:SF6">
    <property type="entry name" value="PERIPLASMIC BINDING PROTEIN OF ABC TRANSPORTER FOR NATURAL AMINO ACIDS"/>
    <property type="match status" value="1"/>
</dbReference>
<evidence type="ECO:0000259" key="6">
    <source>
        <dbReference type="Pfam" id="PF13458"/>
    </source>
</evidence>
<evidence type="ECO:0000256" key="1">
    <source>
        <dbReference type="ARBA" id="ARBA00010062"/>
    </source>
</evidence>
<evidence type="ECO:0000256" key="3">
    <source>
        <dbReference type="ARBA" id="ARBA00022729"/>
    </source>
</evidence>
<feature type="domain" description="Leucine-binding protein" evidence="6">
    <location>
        <begin position="41"/>
        <end position="374"/>
    </location>
</feature>
<evidence type="ECO:0000256" key="4">
    <source>
        <dbReference type="ARBA" id="ARBA00022970"/>
    </source>
</evidence>
<sequence length="380" mass="40948">MNQARKVALFLGLILLVLGNGTGAWAAETIKIGSGLRLSIGAEHGIPAKRGVQMAVDEVNAAGGIGGRKVEVIFEDEKDSPTAAVNAVQKLINVDKVIALVGPMTSGATLASYKNADEAKVVFITPTATSPKISGASPWLYRGCSRIDTQAKALTEYIAQTYKPKTVAILFSNEPYGKGCAEVFGNFFEQLGIKEVARESFNRGDRDFKAQLTKIKAANPDILFIPGYTPETAPAAAQARQLGLKQRIVGVYGDMDPEYAKLAGKAAEGHLIAGEYDEDYNTPKNKKFRENYYKQAEAAKEPVNIMFAALTYDATSLVLEGIKKYGPTSEGIKKFLDEVKDFDGVTGKLSFDQTHDVVRAGTAAGVYLFEIKGGKYVKVK</sequence>